<dbReference type="EMBL" id="JAPFFF010000002">
    <property type="protein sequence ID" value="KAK8896055.1"/>
    <property type="molecule type" value="Genomic_DNA"/>
</dbReference>
<comment type="caution">
    <text evidence="1">The sequence shown here is derived from an EMBL/GenBank/DDBJ whole genome shotgun (WGS) entry which is preliminary data.</text>
</comment>
<gene>
    <name evidence="1" type="ORF">M9Y10_013943</name>
</gene>
<evidence type="ECO:0000313" key="2">
    <source>
        <dbReference type="Proteomes" id="UP001470230"/>
    </source>
</evidence>
<evidence type="ECO:0008006" key="3">
    <source>
        <dbReference type="Google" id="ProtNLM"/>
    </source>
</evidence>
<organism evidence="1 2">
    <name type="scientific">Tritrichomonas musculus</name>
    <dbReference type="NCBI Taxonomy" id="1915356"/>
    <lineage>
        <taxon>Eukaryota</taxon>
        <taxon>Metamonada</taxon>
        <taxon>Parabasalia</taxon>
        <taxon>Tritrichomonadida</taxon>
        <taxon>Tritrichomonadidae</taxon>
        <taxon>Tritrichomonas</taxon>
    </lineage>
</organism>
<dbReference type="InterPro" id="IPR036915">
    <property type="entry name" value="Cyclin-like_sf"/>
</dbReference>
<dbReference type="InterPro" id="IPR043198">
    <property type="entry name" value="Cyclin/Ssn8"/>
</dbReference>
<dbReference type="PANTHER" id="PTHR10026">
    <property type="entry name" value="CYCLIN"/>
    <property type="match status" value="1"/>
</dbReference>
<proteinExistence type="predicted"/>
<dbReference type="SUPFAM" id="SSF47954">
    <property type="entry name" value="Cyclin-like"/>
    <property type="match status" value="2"/>
</dbReference>
<dbReference type="Proteomes" id="UP001470230">
    <property type="component" value="Unassembled WGS sequence"/>
</dbReference>
<sequence length="345" mass="40344">MLNDCVKIKSFPQQIMREVVNLYQKFNQLLNINSPIVRATGIHFFYNFYQLSNANPPEYAISAISCFHLATKICEISLSYKRYINEIKNSPKSGITSSFLSIFRVLDGIPPANTPDFQNILLKKFYAREMQILIKSNFNFSVCMPYDISIRMIEQILKWHIHIDDQIFLPLRDEINQKCWTFFNDLQISEIYYTNSPEMIALSSIELTFLLFDIPLISPVNSPWFTFLVFDVDSEKLKALTSDIKRLFSPLFSSYKRYKVYKLKTKFDKKIFTDWIRFPLIPLKKVPICPPPSLELLDSLVSGDDSFKNCEYNHVPPFPPPDLHNVMKSPILQQFKNELHFNSQA</sequence>
<keyword evidence="2" id="KW-1185">Reference proteome</keyword>
<evidence type="ECO:0000313" key="1">
    <source>
        <dbReference type="EMBL" id="KAK8896055.1"/>
    </source>
</evidence>
<reference evidence="1 2" key="1">
    <citation type="submission" date="2024-04" db="EMBL/GenBank/DDBJ databases">
        <title>Tritrichomonas musculus Genome.</title>
        <authorList>
            <person name="Alves-Ferreira E."/>
            <person name="Grigg M."/>
            <person name="Lorenzi H."/>
            <person name="Galac M."/>
        </authorList>
    </citation>
    <scope>NUCLEOTIDE SEQUENCE [LARGE SCALE GENOMIC DNA]</scope>
    <source>
        <strain evidence="1 2">EAF2021</strain>
    </source>
</reference>
<protein>
    <recommendedName>
        <fullName evidence="3">Cyclin N-terminal domain-containing protein</fullName>
    </recommendedName>
</protein>
<name>A0ABR2KY74_9EUKA</name>
<accession>A0ABR2KY74</accession>
<dbReference type="Gene3D" id="1.10.472.10">
    <property type="entry name" value="Cyclin-like"/>
    <property type="match status" value="2"/>
</dbReference>